<feature type="chain" id="PRO_5032945447" evidence="3">
    <location>
        <begin position="23"/>
        <end position="177"/>
    </location>
</feature>
<feature type="region of interest" description="Disordered" evidence="2">
    <location>
        <begin position="153"/>
        <end position="177"/>
    </location>
</feature>
<gene>
    <name evidence="5" type="ORF">IC614_09755</name>
</gene>
<evidence type="ECO:0000313" key="5">
    <source>
        <dbReference type="EMBL" id="QPQ54608.1"/>
    </source>
</evidence>
<keyword evidence="6" id="KW-1185">Reference proteome</keyword>
<reference evidence="5 6" key="1">
    <citation type="submission" date="2020-11" db="EMBL/GenBank/DDBJ databases">
        <title>Genome seq and assembly of Sphingosinicella sp.</title>
        <authorList>
            <person name="Chhetri G."/>
        </authorList>
    </citation>
    <scope>NUCLEOTIDE SEQUENCE [LARGE SCALE GENOMIC DNA]</scope>
    <source>
        <strain evidence="5 6">UDD2</strain>
    </source>
</reference>
<feature type="domain" description="Organic solvent tolerance-like N-terminal" evidence="4">
    <location>
        <begin position="40"/>
        <end position="145"/>
    </location>
</feature>
<dbReference type="GO" id="GO:0015920">
    <property type="term" value="P:lipopolysaccharide transport"/>
    <property type="evidence" value="ECO:0007669"/>
    <property type="project" value="TreeGrafter"/>
</dbReference>
<dbReference type="GO" id="GO:0030288">
    <property type="term" value="C:outer membrane-bounded periplasmic space"/>
    <property type="evidence" value="ECO:0007669"/>
    <property type="project" value="TreeGrafter"/>
</dbReference>
<proteinExistence type="predicted"/>
<protein>
    <submittedName>
        <fullName evidence="5">LptA/OstA family protein</fullName>
    </submittedName>
</protein>
<dbReference type="RefSeq" id="WP_200971153.1">
    <property type="nucleotide sequence ID" value="NZ_CP065592.1"/>
</dbReference>
<dbReference type="InterPro" id="IPR005653">
    <property type="entry name" value="OstA-like_N"/>
</dbReference>
<evidence type="ECO:0000256" key="2">
    <source>
        <dbReference type="SAM" id="MobiDB-lite"/>
    </source>
</evidence>
<dbReference type="GO" id="GO:0009279">
    <property type="term" value="C:cell outer membrane"/>
    <property type="evidence" value="ECO:0007669"/>
    <property type="project" value="TreeGrafter"/>
</dbReference>
<dbReference type="Pfam" id="PF03968">
    <property type="entry name" value="LptD_N"/>
    <property type="match status" value="1"/>
</dbReference>
<feature type="signal peptide" evidence="3">
    <location>
        <begin position="1"/>
        <end position="22"/>
    </location>
</feature>
<dbReference type="Proteomes" id="UP000594873">
    <property type="component" value="Chromosome"/>
</dbReference>
<dbReference type="InterPro" id="IPR052037">
    <property type="entry name" value="LPS_export_LptA"/>
</dbReference>
<evidence type="ECO:0000313" key="6">
    <source>
        <dbReference type="Proteomes" id="UP000594873"/>
    </source>
</evidence>
<dbReference type="PANTHER" id="PTHR36504:SF1">
    <property type="entry name" value="LIPOPOLYSACCHARIDE EXPORT SYSTEM PROTEIN LPTA"/>
    <property type="match status" value="1"/>
</dbReference>
<evidence type="ECO:0000256" key="1">
    <source>
        <dbReference type="ARBA" id="ARBA00022729"/>
    </source>
</evidence>
<dbReference type="PANTHER" id="PTHR36504">
    <property type="entry name" value="LIPOPOLYSACCHARIDE EXPORT SYSTEM PROTEIN LPTA"/>
    <property type="match status" value="1"/>
</dbReference>
<dbReference type="GO" id="GO:0017089">
    <property type="term" value="F:glycolipid transfer activity"/>
    <property type="evidence" value="ECO:0007669"/>
    <property type="project" value="TreeGrafter"/>
</dbReference>
<evidence type="ECO:0000259" key="4">
    <source>
        <dbReference type="Pfam" id="PF03968"/>
    </source>
</evidence>
<dbReference type="EMBL" id="CP065592">
    <property type="protein sequence ID" value="QPQ54608.1"/>
    <property type="molecule type" value="Genomic_DNA"/>
</dbReference>
<feature type="compositionally biased region" description="Polar residues" evidence="2">
    <location>
        <begin position="158"/>
        <end position="177"/>
    </location>
</feature>
<name>A0A7T2LLP9_9SPHN</name>
<dbReference type="AlphaFoldDB" id="A0A7T2LLP9"/>
<dbReference type="Gene3D" id="2.60.450.10">
    <property type="entry name" value="Lipopolysaccharide (LPS) transport protein A like domain"/>
    <property type="match status" value="1"/>
</dbReference>
<evidence type="ECO:0000256" key="3">
    <source>
        <dbReference type="SAM" id="SignalP"/>
    </source>
</evidence>
<organism evidence="5 6">
    <name type="scientific">Allosphingosinicella flava</name>
    <dbReference type="NCBI Taxonomy" id="2771430"/>
    <lineage>
        <taxon>Bacteria</taxon>
        <taxon>Pseudomonadati</taxon>
        <taxon>Pseudomonadota</taxon>
        <taxon>Alphaproteobacteria</taxon>
        <taxon>Sphingomonadales</taxon>
        <taxon>Sphingomonadaceae</taxon>
        <taxon>Allosphingosinicella</taxon>
    </lineage>
</organism>
<keyword evidence="1 3" id="KW-0732">Signal</keyword>
<accession>A0A7T2LLP9</accession>
<sequence>MKSLRIAALLPFLALVAGTAQGQGGASALGNHDTNAPVDVAADRIEVQDRADRAIFSGNVLVRQADLTLSAARLTVAYSSAGGIQIERLDASGGVTLRSPSETARGQFAIYDLNARIITLIGNVTLTRGQSNVNGGRLVIDLNSGRAVMDGSAAARPGTSTQGGRVTGTFTVPQRKD</sequence>
<dbReference type="KEGG" id="sflv:IC614_09755"/>